<keyword evidence="6" id="KW-0472">Membrane</keyword>
<dbReference type="InterPro" id="IPR018796">
    <property type="entry name" value="COA8"/>
</dbReference>
<evidence type="ECO:0000256" key="6">
    <source>
        <dbReference type="ARBA" id="ARBA00023136"/>
    </source>
</evidence>
<evidence type="ECO:0000256" key="7">
    <source>
        <dbReference type="SAM" id="MobiDB-lite"/>
    </source>
</evidence>
<evidence type="ECO:0000256" key="5">
    <source>
        <dbReference type="ARBA" id="ARBA00023128"/>
    </source>
</evidence>
<dbReference type="PANTHER" id="PTHR31107">
    <property type="entry name" value="APOPTOGENIC PROTEIN 1, MITOCHONDRIAL"/>
    <property type="match status" value="1"/>
</dbReference>
<dbReference type="GO" id="GO:0097193">
    <property type="term" value="P:intrinsic apoptotic signaling pathway"/>
    <property type="evidence" value="ECO:0007669"/>
    <property type="project" value="InterPro"/>
</dbReference>
<comment type="similarity">
    <text evidence="2">Belongs to the COA8 family.</text>
</comment>
<evidence type="ECO:0000256" key="2">
    <source>
        <dbReference type="ARBA" id="ARBA00005453"/>
    </source>
</evidence>
<sequence>MSAVCVTLLRASVRRVSAFTAANSRFCSSTTTTTPTTADKKKKKAKTSIERPAPSPTHDWIGPPNPLSNLRRRRSLDSEEMAVFYKSFLDRNRIRHRNYNKEWYRRNFTITFLMARVTLQNVWKNLSTNRSKKSSSSHLKTENN</sequence>
<dbReference type="EMBL" id="JBBPFD010000012">
    <property type="protein sequence ID" value="KAK7903978.1"/>
    <property type="molecule type" value="Genomic_DNA"/>
</dbReference>
<comment type="subcellular location">
    <subcellularLocation>
        <location evidence="1">Mitochondrion inner membrane</location>
        <topology evidence="1">Peripheral membrane protein</topology>
        <orientation evidence="1">Matrix side</orientation>
    </subcellularLocation>
</comment>
<accession>A0AAW0NNL0</accession>
<protein>
    <submittedName>
        <fullName evidence="8">Uncharacterized protein</fullName>
    </submittedName>
</protein>
<dbReference type="GO" id="GO:0005743">
    <property type="term" value="C:mitochondrial inner membrane"/>
    <property type="evidence" value="ECO:0007669"/>
    <property type="project" value="UniProtKB-SubCell"/>
</dbReference>
<evidence type="ECO:0000313" key="9">
    <source>
        <dbReference type="Proteomes" id="UP001460270"/>
    </source>
</evidence>
<name>A0AAW0NNL0_9GOBI</name>
<comment type="caution">
    <text evidence="8">The sequence shown here is derived from an EMBL/GenBank/DDBJ whole genome shotgun (WGS) entry which is preliminary data.</text>
</comment>
<dbReference type="PANTHER" id="PTHR31107:SF2">
    <property type="entry name" value="CYTOCHROME C OXIDASE ASSEMBLY FACTOR 8"/>
    <property type="match status" value="1"/>
</dbReference>
<gene>
    <name evidence="8" type="ORF">WMY93_016585</name>
</gene>
<keyword evidence="5" id="KW-0496">Mitochondrion</keyword>
<reference evidence="9" key="1">
    <citation type="submission" date="2024-04" db="EMBL/GenBank/DDBJ databases">
        <title>Salinicola lusitanus LLJ914,a marine bacterium isolated from the Okinawa Trough.</title>
        <authorList>
            <person name="Li J."/>
        </authorList>
    </citation>
    <scope>NUCLEOTIDE SEQUENCE [LARGE SCALE GENOMIC DNA]</scope>
</reference>
<proteinExistence type="inferred from homology"/>
<dbReference type="Proteomes" id="UP001460270">
    <property type="component" value="Unassembled WGS sequence"/>
</dbReference>
<dbReference type="Pfam" id="PF10231">
    <property type="entry name" value="COA8"/>
    <property type="match status" value="1"/>
</dbReference>
<evidence type="ECO:0000313" key="8">
    <source>
        <dbReference type="EMBL" id="KAK7903978.1"/>
    </source>
</evidence>
<keyword evidence="4" id="KW-0809">Transit peptide</keyword>
<feature type="region of interest" description="Disordered" evidence="7">
    <location>
        <begin position="29"/>
        <end position="73"/>
    </location>
</feature>
<keyword evidence="9" id="KW-1185">Reference proteome</keyword>
<evidence type="ECO:0000256" key="3">
    <source>
        <dbReference type="ARBA" id="ARBA00022792"/>
    </source>
</evidence>
<evidence type="ECO:0000256" key="1">
    <source>
        <dbReference type="ARBA" id="ARBA00004443"/>
    </source>
</evidence>
<evidence type="ECO:0000256" key="4">
    <source>
        <dbReference type="ARBA" id="ARBA00022946"/>
    </source>
</evidence>
<keyword evidence="3" id="KW-0999">Mitochondrion inner membrane</keyword>
<organism evidence="8 9">
    <name type="scientific">Mugilogobius chulae</name>
    <name type="common">yellowstripe goby</name>
    <dbReference type="NCBI Taxonomy" id="88201"/>
    <lineage>
        <taxon>Eukaryota</taxon>
        <taxon>Metazoa</taxon>
        <taxon>Chordata</taxon>
        <taxon>Craniata</taxon>
        <taxon>Vertebrata</taxon>
        <taxon>Euteleostomi</taxon>
        <taxon>Actinopterygii</taxon>
        <taxon>Neopterygii</taxon>
        <taxon>Teleostei</taxon>
        <taxon>Neoteleostei</taxon>
        <taxon>Acanthomorphata</taxon>
        <taxon>Gobiaria</taxon>
        <taxon>Gobiiformes</taxon>
        <taxon>Gobioidei</taxon>
        <taxon>Gobiidae</taxon>
        <taxon>Gobionellinae</taxon>
        <taxon>Mugilogobius</taxon>
    </lineage>
</organism>
<dbReference type="AlphaFoldDB" id="A0AAW0NNL0"/>